<keyword evidence="2" id="KW-0472">Membrane</keyword>
<feature type="region of interest" description="Disordered" evidence="1">
    <location>
        <begin position="70"/>
        <end position="167"/>
    </location>
</feature>
<feature type="compositionally biased region" description="Basic and acidic residues" evidence="1">
    <location>
        <begin position="151"/>
        <end position="160"/>
    </location>
</feature>
<evidence type="ECO:0000313" key="4">
    <source>
        <dbReference type="Proteomes" id="UP000624183"/>
    </source>
</evidence>
<keyword evidence="2" id="KW-1133">Transmembrane helix</keyword>
<dbReference type="EMBL" id="BMUW01000016">
    <property type="protein sequence ID" value="GGZ75923.1"/>
    <property type="molecule type" value="Genomic_DNA"/>
</dbReference>
<keyword evidence="2" id="KW-0812">Transmembrane</keyword>
<accession>A0ABQ3CA16</accession>
<name>A0ABQ3CA16_9ACTN</name>
<reference evidence="4" key="1">
    <citation type="journal article" date="2019" name="Int. J. Syst. Evol. Microbiol.">
        <title>The Global Catalogue of Microorganisms (GCM) 10K type strain sequencing project: providing services to taxonomists for standard genome sequencing and annotation.</title>
        <authorList>
            <consortium name="The Broad Institute Genomics Platform"/>
            <consortium name="The Broad Institute Genome Sequencing Center for Infectious Disease"/>
            <person name="Wu L."/>
            <person name="Ma J."/>
        </authorList>
    </citation>
    <scope>NUCLEOTIDE SEQUENCE [LARGE SCALE GENOMIC DNA]</scope>
    <source>
        <strain evidence="4">JCM 4602</strain>
    </source>
</reference>
<feature type="compositionally biased region" description="Low complexity" evidence="1">
    <location>
        <begin position="91"/>
        <end position="145"/>
    </location>
</feature>
<protein>
    <submittedName>
        <fullName evidence="3">Uncharacterized protein</fullName>
    </submittedName>
</protein>
<keyword evidence="4" id="KW-1185">Reference proteome</keyword>
<organism evidence="3 4">
    <name type="scientific">Streptomyces rubiginosohelvolus</name>
    <dbReference type="NCBI Taxonomy" id="67362"/>
    <lineage>
        <taxon>Bacteria</taxon>
        <taxon>Bacillati</taxon>
        <taxon>Actinomycetota</taxon>
        <taxon>Actinomycetes</taxon>
        <taxon>Kitasatosporales</taxon>
        <taxon>Streptomycetaceae</taxon>
        <taxon>Streptomyces</taxon>
    </lineage>
</organism>
<evidence type="ECO:0000313" key="3">
    <source>
        <dbReference type="EMBL" id="GGZ75923.1"/>
    </source>
</evidence>
<evidence type="ECO:0000256" key="1">
    <source>
        <dbReference type="SAM" id="MobiDB-lite"/>
    </source>
</evidence>
<evidence type="ECO:0000256" key="2">
    <source>
        <dbReference type="SAM" id="Phobius"/>
    </source>
</evidence>
<dbReference type="Proteomes" id="UP000624183">
    <property type="component" value="Unassembled WGS sequence"/>
</dbReference>
<sequence>MPSEDEPPFEDSLGTELRRTGETFELSGRTALVDGALEQGRRTVRRRRVSAVAGSVLTLALVGGGITFATGQSGTSGDGVNVASSGPVGQTATPTAETATDAATPTPSATPEEAATVAPSPSEPSGAPTAEATATPTAGAGTGEPSPDPDPDSRGTHDAGEPAPPLDYAALMPTFRALLPEGLTVTDVTDSGGEFASVVVNDGKGRSLVQINVQQDMRDVAHQLYRDATTLPDGTLLATSKKPGEKGGAGVVMWTADSMRPDGMRVVVSAFNSGEQSSAATRKAPALTMDQLTALVISPEWSKLQQR</sequence>
<gene>
    <name evidence="3" type="ORF">GCM10010328_58500</name>
</gene>
<comment type="caution">
    <text evidence="3">The sequence shown here is derived from an EMBL/GenBank/DDBJ whole genome shotgun (WGS) entry which is preliminary data.</text>
</comment>
<feature type="transmembrane region" description="Helical" evidence="2">
    <location>
        <begin position="49"/>
        <end position="69"/>
    </location>
</feature>
<proteinExistence type="predicted"/>